<dbReference type="Proteomes" id="UP000019132">
    <property type="component" value="Unassembled WGS sequence"/>
</dbReference>
<feature type="region of interest" description="Disordered" evidence="1">
    <location>
        <begin position="51"/>
        <end position="76"/>
    </location>
</feature>
<evidence type="ECO:0000256" key="1">
    <source>
        <dbReference type="SAM" id="MobiDB-lite"/>
    </source>
</evidence>
<dbReference type="AlphaFoldDB" id="K3WZZ4"/>
<reference evidence="3" key="1">
    <citation type="journal article" date="2010" name="Genome Biol.">
        <title>Genome sequence of the necrotrophic plant pathogen Pythium ultimum reveals original pathogenicity mechanisms and effector repertoire.</title>
        <authorList>
            <person name="Levesque C.A."/>
            <person name="Brouwer H."/>
            <person name="Cano L."/>
            <person name="Hamilton J.P."/>
            <person name="Holt C."/>
            <person name="Huitema E."/>
            <person name="Raffaele S."/>
            <person name="Robideau G.P."/>
            <person name="Thines M."/>
            <person name="Win J."/>
            <person name="Zerillo M.M."/>
            <person name="Beakes G.W."/>
            <person name="Boore J.L."/>
            <person name="Busam D."/>
            <person name="Dumas B."/>
            <person name="Ferriera S."/>
            <person name="Fuerstenberg S.I."/>
            <person name="Gachon C.M."/>
            <person name="Gaulin E."/>
            <person name="Govers F."/>
            <person name="Grenville-Briggs L."/>
            <person name="Horner N."/>
            <person name="Hostetler J."/>
            <person name="Jiang R.H."/>
            <person name="Johnson J."/>
            <person name="Krajaejun T."/>
            <person name="Lin H."/>
            <person name="Meijer H.J."/>
            <person name="Moore B."/>
            <person name="Morris P."/>
            <person name="Phuntmart V."/>
            <person name="Puiu D."/>
            <person name="Shetty J."/>
            <person name="Stajich J.E."/>
            <person name="Tripathy S."/>
            <person name="Wawra S."/>
            <person name="van West P."/>
            <person name="Whitty B.R."/>
            <person name="Coutinho P.M."/>
            <person name="Henrissat B."/>
            <person name="Martin F."/>
            <person name="Thomas P.D."/>
            <person name="Tyler B.M."/>
            <person name="De Vries R.P."/>
            <person name="Kamoun S."/>
            <person name="Yandell M."/>
            <person name="Tisserat N."/>
            <person name="Buell C.R."/>
        </authorList>
    </citation>
    <scope>NUCLEOTIDE SEQUENCE</scope>
    <source>
        <strain evidence="3">DAOM:BR144</strain>
    </source>
</reference>
<organism evidence="2 3">
    <name type="scientific">Globisporangium ultimum (strain ATCC 200006 / CBS 805.95 / DAOM BR144)</name>
    <name type="common">Pythium ultimum</name>
    <dbReference type="NCBI Taxonomy" id="431595"/>
    <lineage>
        <taxon>Eukaryota</taxon>
        <taxon>Sar</taxon>
        <taxon>Stramenopiles</taxon>
        <taxon>Oomycota</taxon>
        <taxon>Peronosporomycetes</taxon>
        <taxon>Pythiales</taxon>
        <taxon>Pythiaceae</taxon>
        <taxon>Globisporangium</taxon>
    </lineage>
</organism>
<accession>K3WZZ4</accession>
<evidence type="ECO:0000313" key="2">
    <source>
        <dbReference type="EnsemblProtists" id="PYU1_T010543"/>
    </source>
</evidence>
<sequence>MSGDPLRDFFAVGPAPATAYDRFFHASSSSSALAAPHCLGSLYQPHAAASAASHPPRGVQSLPPFPPAQLVPNSAENPIDLTVRKRRAKDCVTAGCARIAKVDGLCLRHQGPRCAVRGCMEPAARGNERRRCKSHTARKRCPFSGCNKGINAKKTFCKAHDGQRCRQEGCDARVNEPNGVCSQHAETQERRHEEESDRRAAEGQESDHSPDRDAERS</sequence>
<dbReference type="HOGENOM" id="CLU_1274497_0_0_1"/>
<dbReference type="PANTHER" id="PTHR31827">
    <property type="entry name" value="EMB|CAB89363.1"/>
    <property type="match status" value="1"/>
</dbReference>
<protein>
    <submittedName>
        <fullName evidence="2">Uncharacterized protein</fullName>
    </submittedName>
</protein>
<dbReference type="EMBL" id="GL376596">
    <property type="status" value="NOT_ANNOTATED_CDS"/>
    <property type="molecule type" value="Genomic_DNA"/>
</dbReference>
<dbReference type="EnsemblProtists" id="PYU1_T010543">
    <property type="protein sequence ID" value="PYU1_T010543"/>
    <property type="gene ID" value="PYU1_G010521"/>
</dbReference>
<proteinExistence type="predicted"/>
<dbReference type="STRING" id="431595.K3WZZ4"/>
<name>K3WZZ4_GLOUD</name>
<reference evidence="3" key="2">
    <citation type="submission" date="2010-04" db="EMBL/GenBank/DDBJ databases">
        <authorList>
            <person name="Buell R."/>
            <person name="Hamilton J."/>
            <person name="Hostetler J."/>
        </authorList>
    </citation>
    <scope>NUCLEOTIDE SEQUENCE [LARGE SCALE GENOMIC DNA]</scope>
    <source>
        <strain evidence="3">DAOM:BR144</strain>
    </source>
</reference>
<keyword evidence="3" id="KW-1185">Reference proteome</keyword>
<reference evidence="2" key="3">
    <citation type="submission" date="2015-02" db="UniProtKB">
        <authorList>
            <consortium name="EnsemblProtists"/>
        </authorList>
    </citation>
    <scope>IDENTIFICATION</scope>
    <source>
        <strain evidence="2">DAOM BR144</strain>
    </source>
</reference>
<dbReference type="PANTHER" id="PTHR31827:SF1">
    <property type="entry name" value="EMB|CAB89363.1"/>
    <property type="match status" value="1"/>
</dbReference>
<dbReference type="VEuPathDB" id="FungiDB:PYU1_G010521"/>
<evidence type="ECO:0000313" key="3">
    <source>
        <dbReference type="Proteomes" id="UP000019132"/>
    </source>
</evidence>
<feature type="region of interest" description="Disordered" evidence="1">
    <location>
        <begin position="176"/>
        <end position="217"/>
    </location>
</feature>
<dbReference type="InParanoid" id="K3WZZ4"/>
<feature type="compositionally biased region" description="Basic and acidic residues" evidence="1">
    <location>
        <begin position="186"/>
        <end position="217"/>
    </location>
</feature>